<dbReference type="CDD" id="cd08567">
    <property type="entry name" value="GDPD_SpGDE_like"/>
    <property type="match status" value="1"/>
</dbReference>
<dbReference type="Proteomes" id="UP001319180">
    <property type="component" value="Unassembled WGS sequence"/>
</dbReference>
<accession>A0AAP2GFL1</accession>
<dbReference type="GO" id="GO:0008081">
    <property type="term" value="F:phosphoric diester hydrolase activity"/>
    <property type="evidence" value="ECO:0007669"/>
    <property type="project" value="InterPro"/>
</dbReference>
<evidence type="ECO:0000313" key="3">
    <source>
        <dbReference type="EMBL" id="MBT1689569.1"/>
    </source>
</evidence>
<dbReference type="PROSITE" id="PS51704">
    <property type="entry name" value="GP_PDE"/>
    <property type="match status" value="1"/>
</dbReference>
<dbReference type="InterPro" id="IPR030395">
    <property type="entry name" value="GP_PDE_dom"/>
</dbReference>
<evidence type="ECO:0000259" key="2">
    <source>
        <dbReference type="PROSITE" id="PS51704"/>
    </source>
</evidence>
<feature type="signal peptide" evidence="1">
    <location>
        <begin position="1"/>
        <end position="18"/>
    </location>
</feature>
<dbReference type="PANTHER" id="PTHR46211">
    <property type="entry name" value="GLYCEROPHOSPHORYL DIESTER PHOSPHODIESTERASE"/>
    <property type="match status" value="1"/>
</dbReference>
<keyword evidence="1" id="KW-0732">Signal</keyword>
<keyword evidence="4" id="KW-1185">Reference proteome</keyword>
<sequence length="304" mass="34995">MLRYLFLACMLSSTPLMAQIYTPKFDVQGHRGARGLKPENTIPAFITALDSGVMTLEMDVVITKDRQVVLSHEPWMSSEICLDTAGNVFTGKDEKRYAIYDMTYAQVARFDCGSKINERFPQQQKMPVAKPLLRDVLIAVEDHIKGVTLYEVDYNIEIKSSPDGDKKLHPTVEEYSDLVYAMLDEYIPMDRVVIQSFDFRVLRYWHKKYPDIRLAALVENVKSVDANLADLGFNPAIYSPYFKLITRERVDALHKRRIRVIPWTVNETSDMLSLKGMGVDGFITDYPDRARRYKMTLGMNVQKK</sequence>
<dbReference type="EMBL" id="JAHESC010000043">
    <property type="protein sequence ID" value="MBT1689569.1"/>
    <property type="molecule type" value="Genomic_DNA"/>
</dbReference>
<dbReference type="SUPFAM" id="SSF51695">
    <property type="entry name" value="PLC-like phosphodiesterases"/>
    <property type="match status" value="1"/>
</dbReference>
<organism evidence="3 4">
    <name type="scientific">Dawidia soli</name>
    <dbReference type="NCBI Taxonomy" id="2782352"/>
    <lineage>
        <taxon>Bacteria</taxon>
        <taxon>Pseudomonadati</taxon>
        <taxon>Bacteroidota</taxon>
        <taxon>Cytophagia</taxon>
        <taxon>Cytophagales</taxon>
        <taxon>Chryseotaleaceae</taxon>
        <taxon>Dawidia</taxon>
    </lineage>
</organism>
<dbReference type="AlphaFoldDB" id="A0AAP2GFL1"/>
<dbReference type="Gene3D" id="3.20.20.190">
    <property type="entry name" value="Phosphatidylinositol (PI) phosphodiesterase"/>
    <property type="match status" value="1"/>
</dbReference>
<dbReference type="PANTHER" id="PTHR46211:SF14">
    <property type="entry name" value="GLYCEROPHOSPHODIESTER PHOSPHODIESTERASE"/>
    <property type="match status" value="1"/>
</dbReference>
<feature type="domain" description="GP-PDE" evidence="2">
    <location>
        <begin position="25"/>
        <end position="294"/>
    </location>
</feature>
<dbReference type="Pfam" id="PF03009">
    <property type="entry name" value="GDPD"/>
    <property type="match status" value="1"/>
</dbReference>
<protein>
    <submittedName>
        <fullName evidence="3">Glycerophosphodiester phosphodiesterase</fullName>
    </submittedName>
</protein>
<gene>
    <name evidence="3" type="ORF">KK078_23600</name>
</gene>
<feature type="chain" id="PRO_5043000816" evidence="1">
    <location>
        <begin position="19"/>
        <end position="304"/>
    </location>
</feature>
<comment type="caution">
    <text evidence="3">The sequence shown here is derived from an EMBL/GenBank/DDBJ whole genome shotgun (WGS) entry which is preliminary data.</text>
</comment>
<dbReference type="GO" id="GO:0006629">
    <property type="term" value="P:lipid metabolic process"/>
    <property type="evidence" value="ECO:0007669"/>
    <property type="project" value="InterPro"/>
</dbReference>
<evidence type="ECO:0000313" key="4">
    <source>
        <dbReference type="Proteomes" id="UP001319180"/>
    </source>
</evidence>
<dbReference type="RefSeq" id="WP_254092790.1">
    <property type="nucleotide sequence ID" value="NZ_JAHESC010000043.1"/>
</dbReference>
<evidence type="ECO:0000256" key="1">
    <source>
        <dbReference type="SAM" id="SignalP"/>
    </source>
</evidence>
<reference evidence="3 4" key="1">
    <citation type="submission" date="2021-05" db="EMBL/GenBank/DDBJ databases">
        <title>A Polyphasic approach of four new species of the genus Ohtaekwangia: Ohtaekwangia histidinii sp. nov., Ohtaekwangia cretensis sp. nov., Ohtaekwangia indiensis sp. nov., Ohtaekwangia reichenbachii sp. nov. from diverse environment.</title>
        <authorList>
            <person name="Octaviana S."/>
        </authorList>
    </citation>
    <scope>NUCLEOTIDE SEQUENCE [LARGE SCALE GENOMIC DNA]</scope>
    <source>
        <strain evidence="3 4">PWU37</strain>
    </source>
</reference>
<dbReference type="InterPro" id="IPR017946">
    <property type="entry name" value="PLC-like_Pdiesterase_TIM-brl"/>
</dbReference>
<proteinExistence type="predicted"/>
<name>A0AAP2GFL1_9BACT</name>